<dbReference type="GO" id="GO:0005975">
    <property type="term" value="P:carbohydrate metabolic process"/>
    <property type="evidence" value="ECO:0007669"/>
    <property type="project" value="UniProtKB-UniRule"/>
</dbReference>
<feature type="binding site" evidence="9">
    <location>
        <begin position="94"/>
        <end position="95"/>
    </location>
    <ligand>
        <name>substrate</name>
    </ligand>
</feature>
<evidence type="ECO:0000256" key="3">
    <source>
        <dbReference type="ARBA" id="ARBA00009894"/>
    </source>
</evidence>
<dbReference type="InterPro" id="IPR001347">
    <property type="entry name" value="SIS_dom"/>
</dbReference>
<evidence type="ECO:0000259" key="10">
    <source>
        <dbReference type="PROSITE" id="PS51464"/>
    </source>
</evidence>
<feature type="binding site" evidence="9">
    <location>
        <position position="180"/>
    </location>
    <ligand>
        <name>Zn(2+)</name>
        <dbReference type="ChEBI" id="CHEBI:29105"/>
    </ligand>
</feature>
<dbReference type="InterPro" id="IPR004515">
    <property type="entry name" value="Phosphoheptose_Isoase"/>
</dbReference>
<dbReference type="PROSITE" id="PS51464">
    <property type="entry name" value="SIS"/>
    <property type="match status" value="1"/>
</dbReference>
<feature type="domain" description="SIS" evidence="10">
    <location>
        <begin position="37"/>
        <end position="191"/>
    </location>
</feature>
<gene>
    <name evidence="9" type="primary">gmhA</name>
    <name evidence="11" type="ORF">HELGO_WM868</name>
</gene>
<evidence type="ECO:0000256" key="8">
    <source>
        <dbReference type="ARBA" id="ARBA00023277"/>
    </source>
</evidence>
<evidence type="ECO:0000256" key="5">
    <source>
        <dbReference type="ARBA" id="ARBA00022723"/>
    </source>
</evidence>
<comment type="pathway">
    <text evidence="9">Carbohydrate biosynthesis; D-glycero-D-manno-heptose 7-phosphate biosynthesis; D-glycero-alpha-D-manno-heptose 7-phosphate and D-glycero-beta-D-manno-heptose 7-phosphate from sedoheptulose 7-phosphate: step 1/1.</text>
</comment>
<evidence type="ECO:0000256" key="1">
    <source>
        <dbReference type="ARBA" id="ARBA00000348"/>
    </source>
</evidence>
<sequence length="191" mass="20309">MIDANTIITQEFNAHLKTIESIIDTMEATLEEAALLVVKTLKNGNKVLLCGNGGSAADAQHIAAELTGRYKTERIGLPAIALTTDTSALTAISNDFGYNRVFDRQVEALANKGDLLIGISTSGNSENILSALKLGKTIGCTSIGLSGNDGGKMNELCDINLTVPSNDTPRIQEMHILLGHTICHIVDEAFK</sequence>
<dbReference type="PANTHER" id="PTHR30390">
    <property type="entry name" value="SEDOHEPTULOSE 7-PHOSPHATE ISOMERASE / DNAA INITIATOR-ASSOCIATING FACTOR FOR REPLICATION INITIATION"/>
    <property type="match status" value="1"/>
</dbReference>
<feature type="binding site" evidence="9">
    <location>
        <position position="172"/>
    </location>
    <ligand>
        <name>substrate</name>
    </ligand>
</feature>
<evidence type="ECO:0000313" key="11">
    <source>
        <dbReference type="EMBL" id="CAA6823055.1"/>
    </source>
</evidence>
<keyword evidence="8 9" id="KW-0119">Carbohydrate metabolism</keyword>
<dbReference type="NCBIfam" id="TIGR00441">
    <property type="entry name" value="gmhA"/>
    <property type="match status" value="1"/>
</dbReference>
<comment type="miscellaneous">
    <text evidence="9">The reaction produces a racemic mixture of D-glycero-alpha-D-manno-heptose 7-phosphate and D-glycero-beta-D-manno-heptose 7-phosphate.</text>
</comment>
<comment type="catalytic activity">
    <reaction evidence="1 9">
        <text>2 D-sedoheptulose 7-phosphate = D-glycero-alpha-D-manno-heptose 7-phosphate + D-glycero-beta-D-manno-heptose 7-phosphate</text>
        <dbReference type="Rhea" id="RHEA:27489"/>
        <dbReference type="ChEBI" id="CHEBI:57483"/>
        <dbReference type="ChEBI" id="CHEBI:60203"/>
        <dbReference type="ChEBI" id="CHEBI:60204"/>
        <dbReference type="EC" id="5.3.1.28"/>
    </reaction>
</comment>
<organism evidence="11">
    <name type="scientific">uncultured Sulfurovum sp</name>
    <dbReference type="NCBI Taxonomy" id="269237"/>
    <lineage>
        <taxon>Bacteria</taxon>
        <taxon>Pseudomonadati</taxon>
        <taxon>Campylobacterota</taxon>
        <taxon>Epsilonproteobacteria</taxon>
        <taxon>Campylobacterales</taxon>
        <taxon>Sulfurovaceae</taxon>
        <taxon>Sulfurovum</taxon>
        <taxon>environmental samples</taxon>
    </lineage>
</organism>
<dbReference type="InterPro" id="IPR035461">
    <property type="entry name" value="GmhA/DiaA"/>
</dbReference>
<dbReference type="GO" id="GO:0005737">
    <property type="term" value="C:cytoplasm"/>
    <property type="evidence" value="ECO:0007669"/>
    <property type="project" value="UniProtKB-SubCell"/>
</dbReference>
<feature type="binding site" evidence="9">
    <location>
        <position position="172"/>
    </location>
    <ligand>
        <name>Zn(2+)</name>
        <dbReference type="ChEBI" id="CHEBI:29105"/>
    </ligand>
</feature>
<dbReference type="Gene3D" id="3.40.50.10490">
    <property type="entry name" value="Glucose-6-phosphate isomerase like protein, domain 1"/>
    <property type="match status" value="1"/>
</dbReference>
<evidence type="ECO:0000256" key="2">
    <source>
        <dbReference type="ARBA" id="ARBA00004496"/>
    </source>
</evidence>
<dbReference type="AlphaFoldDB" id="A0A6S6TUQ0"/>
<feature type="binding site" evidence="9">
    <location>
        <begin position="52"/>
        <end position="54"/>
    </location>
    <ligand>
        <name>substrate</name>
    </ligand>
</feature>
<comment type="function">
    <text evidence="9">Catalyzes the isomerization of sedoheptulose 7-phosphate in D-glycero-D-manno-heptose 7-phosphate.</text>
</comment>
<dbReference type="CDD" id="cd05006">
    <property type="entry name" value="SIS_GmhA"/>
    <property type="match status" value="1"/>
</dbReference>
<comment type="similarity">
    <text evidence="3 9">Belongs to the SIS family. GmhA subfamily.</text>
</comment>
<dbReference type="HAMAP" id="MF_00067">
    <property type="entry name" value="GmhA"/>
    <property type="match status" value="1"/>
</dbReference>
<feature type="binding site" evidence="9">
    <location>
        <position position="61"/>
    </location>
    <ligand>
        <name>Zn(2+)</name>
        <dbReference type="ChEBI" id="CHEBI:29105"/>
    </ligand>
</feature>
<dbReference type="GO" id="GO:2001061">
    <property type="term" value="P:D-glycero-D-manno-heptose 7-phosphate biosynthetic process"/>
    <property type="evidence" value="ECO:0007669"/>
    <property type="project" value="UniProtKB-UniPathway"/>
</dbReference>
<comment type="cofactor">
    <cofactor evidence="9">
        <name>Zn(2+)</name>
        <dbReference type="ChEBI" id="CHEBI:29105"/>
    </cofactor>
    <text evidence="9">Binds 1 zinc ion per subunit.</text>
</comment>
<feature type="binding site" evidence="9">
    <location>
        <position position="65"/>
    </location>
    <ligand>
        <name>substrate</name>
    </ligand>
</feature>
<dbReference type="GO" id="GO:0008968">
    <property type="term" value="F:D-sedoheptulose 7-phosphate isomerase activity"/>
    <property type="evidence" value="ECO:0007669"/>
    <property type="project" value="UniProtKB-UniRule"/>
</dbReference>
<dbReference type="InterPro" id="IPR046348">
    <property type="entry name" value="SIS_dom_sf"/>
</dbReference>
<feature type="binding site" evidence="9">
    <location>
        <begin position="120"/>
        <end position="122"/>
    </location>
    <ligand>
        <name>substrate</name>
    </ligand>
</feature>
<evidence type="ECO:0000256" key="6">
    <source>
        <dbReference type="ARBA" id="ARBA00022833"/>
    </source>
</evidence>
<keyword evidence="6 9" id="KW-0862">Zinc</keyword>
<evidence type="ECO:0000256" key="4">
    <source>
        <dbReference type="ARBA" id="ARBA00022490"/>
    </source>
</evidence>
<dbReference type="SUPFAM" id="SSF53697">
    <property type="entry name" value="SIS domain"/>
    <property type="match status" value="1"/>
</dbReference>
<keyword evidence="5 9" id="KW-0479">Metal-binding</keyword>
<dbReference type="EC" id="5.3.1.28" evidence="9"/>
<evidence type="ECO:0000256" key="9">
    <source>
        <dbReference type="HAMAP-Rule" id="MF_00067"/>
    </source>
</evidence>
<dbReference type="InterPro" id="IPR050099">
    <property type="entry name" value="SIS_GmhA/DiaA_subfam"/>
</dbReference>
<reference evidence="11" key="1">
    <citation type="submission" date="2020-01" db="EMBL/GenBank/DDBJ databases">
        <authorList>
            <person name="Meier V. D."/>
            <person name="Meier V D."/>
        </authorList>
    </citation>
    <scope>NUCLEOTIDE SEQUENCE</scope>
    <source>
        <strain evidence="11">HLG_WM_MAG_01</strain>
    </source>
</reference>
<dbReference type="Pfam" id="PF13580">
    <property type="entry name" value="SIS_2"/>
    <property type="match status" value="1"/>
</dbReference>
<keyword evidence="4 9" id="KW-0963">Cytoplasm</keyword>
<comment type="subcellular location">
    <subcellularLocation>
        <location evidence="2 9">Cytoplasm</location>
    </subcellularLocation>
</comment>
<evidence type="ECO:0000256" key="7">
    <source>
        <dbReference type="ARBA" id="ARBA00023235"/>
    </source>
</evidence>
<dbReference type="GO" id="GO:0008270">
    <property type="term" value="F:zinc ion binding"/>
    <property type="evidence" value="ECO:0007669"/>
    <property type="project" value="UniProtKB-UniRule"/>
</dbReference>
<protein>
    <recommendedName>
        <fullName evidence="9">Phosphoheptose isomerase</fullName>
        <ecNumber evidence="9">5.3.1.28</ecNumber>
    </recommendedName>
    <alternativeName>
        <fullName evidence="9">Sedoheptulose 7-phosphate isomerase</fullName>
    </alternativeName>
</protein>
<accession>A0A6S6TUQ0</accession>
<feature type="binding site" evidence="9">
    <location>
        <position position="65"/>
    </location>
    <ligand>
        <name>Zn(2+)</name>
        <dbReference type="ChEBI" id="CHEBI:29105"/>
    </ligand>
</feature>
<proteinExistence type="inferred from homology"/>
<dbReference type="PANTHER" id="PTHR30390:SF6">
    <property type="entry name" value="DNAA INITIATOR-ASSOCIATING PROTEIN DIAA"/>
    <property type="match status" value="1"/>
</dbReference>
<dbReference type="EMBL" id="CACVAS010000117">
    <property type="protein sequence ID" value="CAA6823055.1"/>
    <property type="molecule type" value="Genomic_DNA"/>
</dbReference>
<keyword evidence="7 9" id="KW-0413">Isomerase</keyword>
<name>A0A6S6TUQ0_9BACT</name>
<dbReference type="UniPathway" id="UPA00041">
    <property type="reaction ID" value="UER00436"/>
</dbReference>
<dbReference type="GO" id="GO:0097367">
    <property type="term" value="F:carbohydrate derivative binding"/>
    <property type="evidence" value="ECO:0007669"/>
    <property type="project" value="InterPro"/>
</dbReference>
<feature type="binding site" evidence="9">
    <location>
        <position position="125"/>
    </location>
    <ligand>
        <name>substrate</name>
    </ligand>
</feature>